<dbReference type="PANTHER" id="PTHR33650:SF2">
    <property type="entry name" value="CHLOROPLAST ENVELOPE MEMBRANE PROTEIN"/>
    <property type="match status" value="1"/>
</dbReference>
<keyword evidence="3 8" id="KW-0812">Transmembrane</keyword>
<reference evidence="9 10" key="1">
    <citation type="submission" date="2017-06" db="EMBL/GenBank/DDBJ databases">
        <title>Genome sequencing of cyanobaciteial culture collection at National Institute for Environmental Studies (NIES).</title>
        <authorList>
            <person name="Hirose Y."/>
            <person name="Shimura Y."/>
            <person name="Fujisawa T."/>
            <person name="Nakamura Y."/>
            <person name="Kawachi M."/>
        </authorList>
    </citation>
    <scope>NUCLEOTIDE SEQUENCE [LARGE SCALE GENOMIC DNA]</scope>
    <source>
        <strain evidence="9 10">NIES-267</strain>
    </source>
</reference>
<dbReference type="OrthoDB" id="418298at2"/>
<evidence type="ECO:0000256" key="2">
    <source>
        <dbReference type="ARBA" id="ARBA00022448"/>
    </source>
</evidence>
<dbReference type="Proteomes" id="UP000218418">
    <property type="component" value="Chromosome"/>
</dbReference>
<gene>
    <name evidence="8" type="primary">pxcA</name>
    <name evidence="9" type="ORF">NIES267_14380</name>
</gene>
<feature type="transmembrane region" description="Helical" evidence="8">
    <location>
        <begin position="381"/>
        <end position="401"/>
    </location>
</feature>
<dbReference type="HAMAP" id="MF_01308">
    <property type="entry name" value="CemA_PxcA"/>
    <property type="match status" value="1"/>
</dbReference>
<comment type="similarity">
    <text evidence="8">Belongs to the CemA family.</text>
</comment>
<dbReference type="GO" id="GO:0005886">
    <property type="term" value="C:plasma membrane"/>
    <property type="evidence" value="ECO:0007669"/>
    <property type="project" value="UniProtKB-SubCell"/>
</dbReference>
<comment type="function">
    <text evidence="8">Required for H(+) efflux immediately after light irradiation to form a rapid H(+) concentration gradient across the thylakoid membranes. Together with PxcL, contributes to transient H(+) uptake following dark to light transition.</text>
</comment>
<dbReference type="GO" id="GO:0015078">
    <property type="term" value="F:proton transmembrane transporter activity"/>
    <property type="evidence" value="ECO:0007669"/>
    <property type="project" value="UniProtKB-UniRule"/>
</dbReference>
<name>A0A1Z4LL54_9CYAN</name>
<proteinExistence type="inferred from homology"/>
<keyword evidence="2 8" id="KW-0813">Transport</keyword>
<keyword evidence="4 8" id="KW-0375">Hydrogen ion transport</keyword>
<keyword evidence="10" id="KW-1185">Reference proteome</keyword>
<keyword evidence="8" id="KW-0997">Cell inner membrane</keyword>
<feature type="transmembrane region" description="Helical" evidence="8">
    <location>
        <begin position="299"/>
        <end position="319"/>
    </location>
</feature>
<keyword evidence="8" id="KW-1003">Cell membrane</keyword>
<feature type="transmembrane region" description="Helical" evidence="8">
    <location>
        <begin position="199"/>
        <end position="218"/>
    </location>
</feature>
<evidence type="ECO:0000256" key="1">
    <source>
        <dbReference type="ARBA" id="ARBA00004141"/>
    </source>
</evidence>
<keyword evidence="7 8" id="KW-0472">Membrane</keyword>
<evidence type="ECO:0000256" key="8">
    <source>
        <dbReference type="HAMAP-Rule" id="MF_01308"/>
    </source>
</evidence>
<comment type="subcellular location">
    <subcellularLocation>
        <location evidence="8">Cell inner membrane</location>
        <topology evidence="8">Multi-pass membrane protein</topology>
    </subcellularLocation>
    <subcellularLocation>
        <location evidence="1">Membrane</location>
        <topology evidence="1">Multi-pass membrane protein</topology>
    </subcellularLocation>
</comment>
<evidence type="ECO:0000256" key="3">
    <source>
        <dbReference type="ARBA" id="ARBA00022692"/>
    </source>
</evidence>
<dbReference type="InterPro" id="IPR004282">
    <property type="entry name" value="CemA"/>
</dbReference>
<sequence>MIKPKKSLFQKLQQNWRFVSKWFSGTPQRALIIAYEAALKIRDIEDTHFNGKKISSESTQYTANVLSYWQAELEKNLKKINLRLAEFQSSRSLITVYDKTFLDRLKFIDEVTAKYAIDKEFPSRRLTANSELDSQNRGNYSEIDYSDIEKMKVKPVTVKTGLFPGSITRSFQKIVKELSPRAEEKAVKDFQIASKRTRISLKFLATLIIVPFLTYLLLKQLLIYPIVERVRTDAATDAFLNTHVEANVLHEFRFYQQEQRFESLILAAPSLSPEEIQQNQKQKAIQIAEKFHHQNNSSISNVFADLISLIVFAFIIATSKREIAILQLFIDDKIYGLSDSAKAFLIILLTDMFVGFHSPHGWEVLLEEIAEHLGIVPERDIIFVFIATFPVILNTICKYWIFRYLSRISPSALATFKEMNEQ</sequence>
<accession>A0A1Z4LL54</accession>
<evidence type="ECO:0000313" key="9">
    <source>
        <dbReference type="EMBL" id="BAY81960.1"/>
    </source>
</evidence>
<evidence type="ECO:0000256" key="7">
    <source>
        <dbReference type="ARBA" id="ARBA00023136"/>
    </source>
</evidence>
<evidence type="ECO:0000256" key="6">
    <source>
        <dbReference type="ARBA" id="ARBA00023065"/>
    </source>
</evidence>
<evidence type="ECO:0000256" key="4">
    <source>
        <dbReference type="ARBA" id="ARBA00022781"/>
    </source>
</evidence>
<keyword evidence="5 8" id="KW-1133">Transmembrane helix</keyword>
<dbReference type="PANTHER" id="PTHR33650">
    <property type="entry name" value="CHLOROPLAST ENVELOPE MEMBRANE PROTEIN-RELATED"/>
    <property type="match status" value="1"/>
</dbReference>
<dbReference type="Pfam" id="PF03040">
    <property type="entry name" value="CemA"/>
    <property type="match status" value="1"/>
</dbReference>
<protein>
    <recommendedName>
        <fullName evidence="8">Proton extrusion protein PxcA</fullName>
    </recommendedName>
</protein>
<evidence type="ECO:0000256" key="5">
    <source>
        <dbReference type="ARBA" id="ARBA00022989"/>
    </source>
</evidence>
<evidence type="ECO:0000313" key="10">
    <source>
        <dbReference type="Proteomes" id="UP000218418"/>
    </source>
</evidence>
<organism evidence="9 10">
    <name type="scientific">Calothrix parasitica NIES-267</name>
    <dbReference type="NCBI Taxonomy" id="1973488"/>
    <lineage>
        <taxon>Bacteria</taxon>
        <taxon>Bacillati</taxon>
        <taxon>Cyanobacteriota</taxon>
        <taxon>Cyanophyceae</taxon>
        <taxon>Nostocales</taxon>
        <taxon>Calotrichaceae</taxon>
        <taxon>Calothrix</taxon>
    </lineage>
</organism>
<dbReference type="AlphaFoldDB" id="A0A1Z4LL54"/>
<dbReference type="EMBL" id="AP018227">
    <property type="protein sequence ID" value="BAY81960.1"/>
    <property type="molecule type" value="Genomic_DNA"/>
</dbReference>
<keyword evidence="6 8" id="KW-0406">Ion transport</keyword>